<feature type="site" description="Critical for catalysis" evidence="11">
    <location>
        <position position="139"/>
    </location>
</feature>
<feature type="binding site" evidence="12">
    <location>
        <position position="77"/>
    </location>
    <ligand>
        <name>D-threo-isocitrate</name>
        <dbReference type="ChEBI" id="CHEBI:15562"/>
    </ligand>
</feature>
<evidence type="ECO:0000256" key="9">
    <source>
        <dbReference type="ARBA" id="ARBA00023211"/>
    </source>
</evidence>
<evidence type="ECO:0000256" key="4">
    <source>
        <dbReference type="ARBA" id="ARBA00022532"/>
    </source>
</evidence>
<comment type="catalytic activity">
    <reaction evidence="10">
        <text>D-threo-isocitrate + NADP(+) = 2-oxoglutarate + CO2 + NADPH</text>
        <dbReference type="Rhea" id="RHEA:19629"/>
        <dbReference type="ChEBI" id="CHEBI:15562"/>
        <dbReference type="ChEBI" id="CHEBI:16526"/>
        <dbReference type="ChEBI" id="CHEBI:16810"/>
        <dbReference type="ChEBI" id="CHEBI:57783"/>
        <dbReference type="ChEBI" id="CHEBI:58349"/>
        <dbReference type="EC" id="1.1.1.42"/>
    </reaction>
</comment>
<name>A0A378YKC9_9NOCA</name>
<dbReference type="PROSITE" id="PS00470">
    <property type="entry name" value="IDH_IMDH"/>
    <property type="match status" value="1"/>
</dbReference>
<reference evidence="17 18" key="1">
    <citation type="submission" date="2018-06" db="EMBL/GenBank/DDBJ databases">
        <authorList>
            <consortium name="Pathogen Informatics"/>
            <person name="Doyle S."/>
        </authorList>
    </citation>
    <scope>NUCLEOTIDE SEQUENCE [LARGE SCALE GENOMIC DNA]</scope>
    <source>
        <strain evidence="17 18">NCTC1934</strain>
    </source>
</reference>
<dbReference type="GO" id="GO:0004450">
    <property type="term" value="F:isocitrate dehydrogenase (NADP+) activity"/>
    <property type="evidence" value="ECO:0007669"/>
    <property type="project" value="UniProtKB-UniRule"/>
</dbReference>
<evidence type="ECO:0000256" key="14">
    <source>
        <dbReference type="PIRSR" id="PIRSR000108-4"/>
    </source>
</evidence>
<evidence type="ECO:0000256" key="13">
    <source>
        <dbReference type="PIRSR" id="PIRSR000108-3"/>
    </source>
</evidence>
<feature type="binding site" evidence="14">
    <location>
        <position position="328"/>
    </location>
    <ligand>
        <name>NADP(+)</name>
        <dbReference type="ChEBI" id="CHEBI:58349"/>
    </ligand>
</feature>
<evidence type="ECO:0000256" key="11">
    <source>
        <dbReference type="PIRSR" id="PIRSR000108-1"/>
    </source>
</evidence>
<comment type="cofactor">
    <cofactor evidence="1">
        <name>Mn(2+)</name>
        <dbReference type="ChEBI" id="CHEBI:29035"/>
    </cofactor>
</comment>
<dbReference type="NCBIfam" id="TIGR00127">
    <property type="entry name" value="nadp_idh_euk"/>
    <property type="match status" value="1"/>
</dbReference>
<evidence type="ECO:0000256" key="5">
    <source>
        <dbReference type="ARBA" id="ARBA00022723"/>
    </source>
</evidence>
<dbReference type="OrthoDB" id="9765655at2"/>
<feature type="binding site" evidence="13">
    <location>
        <position position="252"/>
    </location>
    <ligand>
        <name>Mn(2+)</name>
        <dbReference type="ChEBI" id="CHEBI:29035"/>
    </ligand>
</feature>
<evidence type="ECO:0000259" key="15">
    <source>
        <dbReference type="SMART" id="SM01329"/>
    </source>
</evidence>
<feature type="binding site" evidence="12">
    <location>
        <position position="132"/>
    </location>
    <ligand>
        <name>D-threo-isocitrate</name>
        <dbReference type="ChEBI" id="CHEBI:15562"/>
    </ligand>
</feature>
<keyword evidence="3" id="KW-0329">Glyoxylate bypass</keyword>
<keyword evidence="6 10" id="KW-0460">Magnesium</keyword>
<keyword evidence="5 10" id="KW-0479">Metal-binding</keyword>
<dbReference type="InterPro" id="IPR004790">
    <property type="entry name" value="Isocitrate_DH_NADP"/>
</dbReference>
<evidence type="ECO:0000313" key="19">
    <source>
        <dbReference type="Proteomes" id="UP000317039"/>
    </source>
</evidence>
<evidence type="ECO:0000256" key="10">
    <source>
        <dbReference type="PIRNR" id="PIRNR000108"/>
    </source>
</evidence>
<comment type="cofactor">
    <cofactor evidence="10 13">
        <name>Mg(2+)</name>
        <dbReference type="ChEBI" id="CHEBI:18420"/>
    </cofactor>
    <cofactor evidence="10 13">
        <name>Mn(2+)</name>
        <dbReference type="ChEBI" id="CHEBI:29035"/>
    </cofactor>
    <text evidence="10 13">Binds 1 Mg(2+) or Mn(2+) ion per subunit.</text>
</comment>
<gene>
    <name evidence="16" type="ORF">FOH10_25990</name>
    <name evidence="17" type="ORF">NCTC1934_02792</name>
</gene>
<dbReference type="Gene3D" id="3.40.718.10">
    <property type="entry name" value="Isopropylmalate Dehydrogenase"/>
    <property type="match status" value="1"/>
</dbReference>
<evidence type="ECO:0000256" key="7">
    <source>
        <dbReference type="ARBA" id="ARBA00022857"/>
    </source>
</evidence>
<dbReference type="AlphaFoldDB" id="A0A378YKC9"/>
<feature type="binding site" evidence="14">
    <location>
        <position position="82"/>
    </location>
    <ligand>
        <name>NADP(+)</name>
        <dbReference type="ChEBI" id="CHEBI:58349"/>
    </ligand>
</feature>
<keyword evidence="7 10" id="KW-0521">NADP</keyword>
<dbReference type="RefSeq" id="WP_039810171.1">
    <property type="nucleotide sequence ID" value="NZ_CP041695.1"/>
</dbReference>
<dbReference type="GO" id="GO:0051287">
    <property type="term" value="F:NAD binding"/>
    <property type="evidence" value="ECO:0007669"/>
    <property type="project" value="InterPro"/>
</dbReference>
<dbReference type="SUPFAM" id="SSF53659">
    <property type="entry name" value="Isocitrate/Isopropylmalate dehydrogenase-like"/>
    <property type="match status" value="1"/>
</dbReference>
<dbReference type="PANTHER" id="PTHR11822:SF21">
    <property type="entry name" value="ISOCITRATE DEHYDROGENASE [NADP], MITOCHONDRIAL"/>
    <property type="match status" value="1"/>
</dbReference>
<dbReference type="KEGG" id="nod:FOH10_25990"/>
<dbReference type="FunFam" id="3.40.718.10:FF:000002">
    <property type="entry name" value="Isocitrate dehydrogenase [NADP]"/>
    <property type="match status" value="1"/>
</dbReference>
<evidence type="ECO:0000256" key="3">
    <source>
        <dbReference type="ARBA" id="ARBA00022435"/>
    </source>
</evidence>
<feature type="binding site" evidence="14">
    <location>
        <begin position="75"/>
        <end position="77"/>
    </location>
    <ligand>
        <name>NADP(+)</name>
        <dbReference type="ChEBI" id="CHEBI:58349"/>
    </ligand>
</feature>
<keyword evidence="9 10" id="KW-0464">Manganese</keyword>
<comment type="similarity">
    <text evidence="2 10">Belongs to the isocitrate and isopropylmalate dehydrogenases family.</text>
</comment>
<dbReference type="EMBL" id="UGRY01000002">
    <property type="protein sequence ID" value="SUA76947.1"/>
    <property type="molecule type" value="Genomic_DNA"/>
</dbReference>
<evidence type="ECO:0000313" key="17">
    <source>
        <dbReference type="EMBL" id="SUA76947.1"/>
    </source>
</evidence>
<dbReference type="EMBL" id="CP041695">
    <property type="protein sequence ID" value="QDP81661.1"/>
    <property type="molecule type" value="Genomic_DNA"/>
</dbReference>
<evidence type="ECO:0000256" key="1">
    <source>
        <dbReference type="ARBA" id="ARBA00001936"/>
    </source>
</evidence>
<feature type="binding site" evidence="14">
    <location>
        <begin position="310"/>
        <end position="315"/>
    </location>
    <ligand>
        <name>NADP(+)</name>
        <dbReference type="ChEBI" id="CHEBI:58349"/>
    </ligand>
</feature>
<dbReference type="GO" id="GO:0006097">
    <property type="term" value="P:glyoxylate cycle"/>
    <property type="evidence" value="ECO:0007669"/>
    <property type="project" value="UniProtKB-KW"/>
</dbReference>
<sequence length="405" mass="45239">MSKIKVEGTVVELDGDEMTRIIWQFIKDKLINPYLDVNLEYYDLGIEYRDKTDDQVTIDAANAIKKHGVGVKCATITPDEARVKEFGLKKMWRSPNGTIRNILGGTIFRAPIIISNVPRLVPGWTKPIIIGRHAFGDQYRATDFKVHQAGTVTLTFTPEDGSEPIVHEVVKMPEDGGVIMGMYNFQESIRDFARASLNYGLQQNYPVYMSTKNTILKAYDGMFKDTFQEVYETEFKEEFDAAGLTYEHRLIDDMVASALKWEGGYVWACKNYDGDVQSDTVAQGFGSLGLMTSVLLTPDGRTCEAEAAHGTVTRHYRQHQQGKPTSTNPIASIFAWTRGLAHRGKLDNTPEVIGFAQALEDVVIKTVEDGQMTKDLALLVGGDQGYLTTEEFLGVLDANLARELR</sequence>
<feature type="binding site" evidence="12">
    <location>
        <begin position="94"/>
        <end position="100"/>
    </location>
    <ligand>
        <name>D-threo-isocitrate</name>
        <dbReference type="ChEBI" id="CHEBI:15562"/>
    </ligand>
</feature>
<dbReference type="STRING" id="1406858.GCA_000710895_07414"/>
<dbReference type="Proteomes" id="UP000317039">
    <property type="component" value="Chromosome"/>
</dbReference>
<dbReference type="GO" id="GO:0006102">
    <property type="term" value="P:isocitrate metabolic process"/>
    <property type="evidence" value="ECO:0007669"/>
    <property type="project" value="UniProtKB-UniRule"/>
</dbReference>
<dbReference type="NCBIfam" id="NF006156">
    <property type="entry name" value="PRK08299.1"/>
    <property type="match status" value="1"/>
</dbReference>
<reference evidence="16 19" key="2">
    <citation type="submission" date="2019-07" db="EMBL/GenBank/DDBJ databases">
        <title>Complete Genome Sequence and Methylome Analysis of Nocardia otitidis-caviarum NEB252.</title>
        <authorList>
            <person name="Fomenkov A."/>
            <person name="Anton B.P."/>
            <person name="Vincze T."/>
            <person name="Roberts R.J."/>
        </authorList>
    </citation>
    <scope>NUCLEOTIDE SEQUENCE [LARGE SCALE GENOMIC DNA]</scope>
    <source>
        <strain evidence="16 19">NEB252</strain>
    </source>
</reference>
<keyword evidence="8 10" id="KW-0560">Oxidoreductase</keyword>
<accession>A0A378YKC9</accession>
<evidence type="ECO:0000256" key="2">
    <source>
        <dbReference type="ARBA" id="ARBA00007769"/>
    </source>
</evidence>
<protein>
    <recommendedName>
        <fullName evidence="10">Isocitrate dehydrogenase [NADP]</fullName>
        <ecNumber evidence="10">1.1.1.42</ecNumber>
    </recommendedName>
</protein>
<dbReference type="InterPro" id="IPR019818">
    <property type="entry name" value="IsoCit/isopropylmalate_DH_CS"/>
</dbReference>
<dbReference type="SMART" id="SM01329">
    <property type="entry name" value="Iso_dh"/>
    <property type="match status" value="1"/>
</dbReference>
<dbReference type="EC" id="1.1.1.42" evidence="10"/>
<dbReference type="Proteomes" id="UP000255467">
    <property type="component" value="Unassembled WGS sequence"/>
</dbReference>
<keyword evidence="18" id="KW-1185">Reference proteome</keyword>
<dbReference type="InterPro" id="IPR024084">
    <property type="entry name" value="IsoPropMal-DH-like_dom"/>
</dbReference>
<evidence type="ECO:0000256" key="12">
    <source>
        <dbReference type="PIRSR" id="PIRSR000108-2"/>
    </source>
</evidence>
<dbReference type="PANTHER" id="PTHR11822">
    <property type="entry name" value="NADP-SPECIFIC ISOCITRATE DEHYDROGENASE"/>
    <property type="match status" value="1"/>
</dbReference>
<evidence type="ECO:0000313" key="16">
    <source>
        <dbReference type="EMBL" id="QDP81661.1"/>
    </source>
</evidence>
<evidence type="ECO:0000313" key="18">
    <source>
        <dbReference type="Proteomes" id="UP000255467"/>
    </source>
</evidence>
<organism evidence="17 18">
    <name type="scientific">Nocardia otitidiscaviarum</name>
    <dbReference type="NCBI Taxonomy" id="1823"/>
    <lineage>
        <taxon>Bacteria</taxon>
        <taxon>Bacillati</taxon>
        <taxon>Actinomycetota</taxon>
        <taxon>Actinomycetes</taxon>
        <taxon>Mycobacteriales</taxon>
        <taxon>Nocardiaceae</taxon>
        <taxon>Nocardia</taxon>
    </lineage>
</organism>
<evidence type="ECO:0000256" key="8">
    <source>
        <dbReference type="ARBA" id="ARBA00023002"/>
    </source>
</evidence>
<keyword evidence="4 10" id="KW-0816">Tricarboxylic acid cycle</keyword>
<dbReference type="GO" id="GO:0006099">
    <property type="term" value="P:tricarboxylic acid cycle"/>
    <property type="evidence" value="ECO:0007669"/>
    <property type="project" value="UniProtKB-KW"/>
</dbReference>
<proteinExistence type="inferred from homology"/>
<dbReference type="PIRSF" id="PIRSF000108">
    <property type="entry name" value="IDH_NADP"/>
    <property type="match status" value="1"/>
</dbReference>
<feature type="binding site" evidence="13">
    <location>
        <position position="275"/>
    </location>
    <ligand>
        <name>Mn(2+)</name>
        <dbReference type="ChEBI" id="CHEBI:29035"/>
    </ligand>
</feature>
<evidence type="ECO:0000256" key="6">
    <source>
        <dbReference type="ARBA" id="ARBA00022842"/>
    </source>
</evidence>
<feature type="binding site" evidence="12">
    <location>
        <position position="109"/>
    </location>
    <ligand>
        <name>D-threo-isocitrate</name>
        <dbReference type="ChEBI" id="CHEBI:15562"/>
    </ligand>
</feature>
<dbReference type="GeneID" id="80335816"/>
<feature type="site" description="Critical for catalysis" evidence="11">
    <location>
        <position position="212"/>
    </location>
</feature>
<dbReference type="Pfam" id="PF00180">
    <property type="entry name" value="Iso_dh"/>
    <property type="match status" value="1"/>
</dbReference>
<feature type="binding site" evidence="14">
    <location>
        <position position="260"/>
    </location>
    <ligand>
        <name>NADP(+)</name>
        <dbReference type="ChEBI" id="CHEBI:58349"/>
    </ligand>
</feature>
<feature type="domain" description="Isopropylmalate dehydrogenase-like" evidence="15">
    <location>
        <begin position="9"/>
        <end position="396"/>
    </location>
</feature>
<dbReference type="GO" id="GO:0000287">
    <property type="term" value="F:magnesium ion binding"/>
    <property type="evidence" value="ECO:0007669"/>
    <property type="project" value="InterPro"/>
</dbReference>